<evidence type="ECO:0000256" key="6">
    <source>
        <dbReference type="SAM" id="Coils"/>
    </source>
</evidence>
<evidence type="ECO:0000313" key="9">
    <source>
        <dbReference type="Proteomes" id="UP000019335"/>
    </source>
</evidence>
<organism evidence="8 9">
    <name type="scientific">Nannochloropsis gaditana</name>
    <dbReference type="NCBI Taxonomy" id="72520"/>
    <lineage>
        <taxon>Eukaryota</taxon>
        <taxon>Sar</taxon>
        <taxon>Stramenopiles</taxon>
        <taxon>Ochrophyta</taxon>
        <taxon>Eustigmatophyceae</taxon>
        <taxon>Eustigmatales</taxon>
        <taxon>Monodopsidaceae</taxon>
        <taxon>Nannochloropsis</taxon>
    </lineage>
</organism>
<keyword evidence="3" id="KW-0808">Transferase</keyword>
<feature type="domain" description="PAP-associated" evidence="7">
    <location>
        <begin position="264"/>
        <end position="327"/>
    </location>
</feature>
<name>W7TLX7_9STRA</name>
<dbReference type="GO" id="GO:0046872">
    <property type="term" value="F:metal ion binding"/>
    <property type="evidence" value="ECO:0007669"/>
    <property type="project" value="UniProtKB-KW"/>
</dbReference>
<keyword evidence="9" id="KW-1185">Reference proteome</keyword>
<evidence type="ECO:0000256" key="5">
    <source>
        <dbReference type="ARBA" id="ARBA00022842"/>
    </source>
</evidence>
<keyword evidence="4" id="KW-0479">Metal-binding</keyword>
<evidence type="ECO:0000256" key="4">
    <source>
        <dbReference type="ARBA" id="ARBA00022723"/>
    </source>
</evidence>
<feature type="coiled-coil region" evidence="6">
    <location>
        <begin position="3"/>
        <end position="30"/>
    </location>
</feature>
<reference evidence="8 9" key="1">
    <citation type="journal article" date="2014" name="Mol. Plant">
        <title>Chromosome Scale Genome Assembly and Transcriptome Profiling of Nannochloropsis gaditana in Nitrogen Depletion.</title>
        <authorList>
            <person name="Corteggiani Carpinelli E."/>
            <person name="Telatin A."/>
            <person name="Vitulo N."/>
            <person name="Forcato C."/>
            <person name="D'Angelo M."/>
            <person name="Schiavon R."/>
            <person name="Vezzi A."/>
            <person name="Giacometti G.M."/>
            <person name="Morosinotto T."/>
            <person name="Valle G."/>
        </authorList>
    </citation>
    <scope>NUCLEOTIDE SEQUENCE [LARGE SCALE GENOMIC DNA]</scope>
    <source>
        <strain evidence="8 9">B-31</strain>
    </source>
</reference>
<dbReference type="AlphaFoldDB" id="W7TLX7"/>
<comment type="caution">
    <text evidence="8">The sequence shown here is derived from an EMBL/GenBank/DDBJ whole genome shotgun (WGS) entry which is preliminary data.</text>
</comment>
<dbReference type="GO" id="GO:0031123">
    <property type="term" value="P:RNA 3'-end processing"/>
    <property type="evidence" value="ECO:0007669"/>
    <property type="project" value="TreeGrafter"/>
</dbReference>
<dbReference type="OrthoDB" id="26838at2759"/>
<evidence type="ECO:0000256" key="3">
    <source>
        <dbReference type="ARBA" id="ARBA00022679"/>
    </source>
</evidence>
<dbReference type="SUPFAM" id="SSF81631">
    <property type="entry name" value="PAP/OAS1 substrate-binding domain"/>
    <property type="match status" value="1"/>
</dbReference>
<keyword evidence="5" id="KW-0460">Magnesium</keyword>
<gene>
    <name evidence="8" type="ORF">Naga_100796g1</name>
</gene>
<evidence type="ECO:0000256" key="1">
    <source>
        <dbReference type="ARBA" id="ARBA00001936"/>
    </source>
</evidence>
<dbReference type="PANTHER" id="PTHR12271">
    <property type="entry name" value="POLY A POLYMERASE CID PAP -RELATED"/>
    <property type="match status" value="1"/>
</dbReference>
<dbReference type="EMBL" id="AZIL01001202">
    <property type="protein sequence ID" value="EWM24503.1"/>
    <property type="molecule type" value="Genomic_DNA"/>
</dbReference>
<dbReference type="InterPro" id="IPR043519">
    <property type="entry name" value="NT_sf"/>
</dbReference>
<proteinExistence type="predicted"/>
<protein>
    <submittedName>
        <fullName evidence="8">PAP/25A-associated</fullName>
    </submittedName>
</protein>
<evidence type="ECO:0000259" key="7">
    <source>
        <dbReference type="Pfam" id="PF03828"/>
    </source>
</evidence>
<dbReference type="InterPro" id="IPR002058">
    <property type="entry name" value="PAP_assoc"/>
</dbReference>
<keyword evidence="6" id="KW-0175">Coiled coil</keyword>
<accession>W7TLX7</accession>
<dbReference type="Pfam" id="PF03828">
    <property type="entry name" value="PAP_assoc"/>
    <property type="match status" value="1"/>
</dbReference>
<dbReference type="Proteomes" id="UP000019335">
    <property type="component" value="Chromosome 13"/>
</dbReference>
<dbReference type="SUPFAM" id="SSF81301">
    <property type="entry name" value="Nucleotidyltransferase"/>
    <property type="match status" value="1"/>
</dbReference>
<comment type="cofactor">
    <cofactor evidence="1">
        <name>Mn(2+)</name>
        <dbReference type="ChEBI" id="CHEBI:29035"/>
    </cofactor>
</comment>
<dbReference type="GO" id="GO:0016779">
    <property type="term" value="F:nucleotidyltransferase activity"/>
    <property type="evidence" value="ECO:0007669"/>
    <property type="project" value="TreeGrafter"/>
</dbReference>
<evidence type="ECO:0000256" key="2">
    <source>
        <dbReference type="ARBA" id="ARBA00001946"/>
    </source>
</evidence>
<comment type="cofactor">
    <cofactor evidence="2">
        <name>Mg(2+)</name>
        <dbReference type="ChEBI" id="CHEBI:18420"/>
    </cofactor>
</comment>
<sequence>MQRMDAERALRRARTNAEILEKEFKLLKSRAETARPAFQATVGRLEALRQGKDAKRVREVEQVVAAVRAADKALEESKRLVFRVRRCLEKTGGGHRGQEMDNGKERARYQILRTLHTVRVPIVTFKDMGDKRKQAGKAGKEGGGAWQCDLCINNIGAVYNTALLYSYLQCDDRVRPLILLVKAWTRVHQCNGAAQGFFSSYALSLLCIHYLQQLRLLPVLQHPSLLPPHPRDREYCFGCDVSYCADITAANAAFSPVLPSSFPLSTLVRGFFHYYGYQFNPVRTVVSIRQRMLMDKGDVPAEGGPSGGGRRKTFKVLWRMAVEDPFECCGSAKEHDLGDVLKVDKQKMMLDGFRKAYKELSRVGTGERMEDKKRWKALFLGKKEAGAAKGMRD</sequence>
<dbReference type="Gene3D" id="1.10.1410.10">
    <property type="match status" value="1"/>
</dbReference>
<evidence type="ECO:0000313" key="8">
    <source>
        <dbReference type="EMBL" id="EWM24503.1"/>
    </source>
</evidence>
<dbReference type="PANTHER" id="PTHR12271:SF40">
    <property type="entry name" value="POLY(A) RNA POLYMERASE GLD2"/>
    <property type="match status" value="1"/>
</dbReference>